<evidence type="ECO:0000313" key="9">
    <source>
        <dbReference type="EMBL" id="GHG83616.1"/>
    </source>
</evidence>
<dbReference type="EMBL" id="BNAP01000002">
    <property type="protein sequence ID" value="GHG83616.1"/>
    <property type="molecule type" value="Genomic_DNA"/>
</dbReference>
<dbReference type="Pfam" id="PF01494">
    <property type="entry name" value="FAD_binding_3"/>
    <property type="match status" value="1"/>
</dbReference>
<dbReference type="InterPro" id="IPR051205">
    <property type="entry name" value="UbiH/COQ6_monooxygenase"/>
</dbReference>
<dbReference type="GO" id="GO:0004497">
    <property type="term" value="F:monooxygenase activity"/>
    <property type="evidence" value="ECO:0007669"/>
    <property type="project" value="UniProtKB-KW"/>
</dbReference>
<evidence type="ECO:0000256" key="7">
    <source>
        <dbReference type="ARBA" id="ARBA00023033"/>
    </source>
</evidence>
<evidence type="ECO:0000256" key="4">
    <source>
        <dbReference type="ARBA" id="ARBA00022630"/>
    </source>
</evidence>
<name>A0A8J3H5Y8_9RHOB</name>
<evidence type="ECO:0000313" key="10">
    <source>
        <dbReference type="Proteomes" id="UP000611500"/>
    </source>
</evidence>
<dbReference type="InterPro" id="IPR036188">
    <property type="entry name" value="FAD/NAD-bd_sf"/>
</dbReference>
<dbReference type="UniPathway" id="UPA00232"/>
<keyword evidence="4" id="KW-0285">Flavoprotein</keyword>
<dbReference type="SUPFAM" id="SSF51905">
    <property type="entry name" value="FAD/NAD(P)-binding domain"/>
    <property type="match status" value="1"/>
</dbReference>
<dbReference type="PANTHER" id="PTHR43876">
    <property type="entry name" value="UBIQUINONE BIOSYNTHESIS MONOOXYGENASE COQ6, MITOCHONDRIAL"/>
    <property type="match status" value="1"/>
</dbReference>
<protein>
    <submittedName>
        <fullName evidence="9">2-octaprenyl-6-methoxyphenyl hydroxylase</fullName>
    </submittedName>
</protein>
<feature type="domain" description="FAD-binding" evidence="8">
    <location>
        <begin position="17"/>
        <end position="335"/>
    </location>
</feature>
<dbReference type="GO" id="GO:0071949">
    <property type="term" value="F:FAD binding"/>
    <property type="evidence" value="ECO:0007669"/>
    <property type="project" value="InterPro"/>
</dbReference>
<keyword evidence="10" id="KW-1185">Reference proteome</keyword>
<dbReference type="Proteomes" id="UP000611500">
    <property type="component" value="Unassembled WGS sequence"/>
</dbReference>
<sequence>MDNPEARGIVRAMTADSDILIVGGGLNGPALALALAQAGQRVTVIDAMPQSTRKDTGFDGRAYALALASKRLLDGIGVWPRIVAEAQPMLDIKVTDGHAGEGPSPFFLHFDHSEIEEGPMGFMVEDRHLRPAFLQAMDEDPGITQIAGTVVAQEVEPGQISVTLADGQVLSAKLLVGCDGRASGTASRAGIKRTGWDYGQTGLVCAIEHEKPHHGIAHQFFMPPGPLAILPLTGNRSSIVWSERTEMAAAINALPEDEYLAALRPRFGGFLGEIKLAGARWSYPLNLTIANSFIAERLALVGDAAHGMHPIAGQGLNAGLRDVGALAEVVVEAARRGQDIGAGDVMEQYQQWRRFDTATLALATDAFNKLFSNDNPILRMGRDLGLGLVNALPPLRRTFIREAAGLTGDLPRLLRGQPI</sequence>
<reference evidence="9" key="1">
    <citation type="journal article" date="2014" name="Int. J. Syst. Evol. Microbiol.">
        <title>Complete genome sequence of Corynebacterium casei LMG S-19264T (=DSM 44701T), isolated from a smear-ripened cheese.</title>
        <authorList>
            <consortium name="US DOE Joint Genome Institute (JGI-PGF)"/>
            <person name="Walter F."/>
            <person name="Albersmeier A."/>
            <person name="Kalinowski J."/>
            <person name="Ruckert C."/>
        </authorList>
    </citation>
    <scope>NUCLEOTIDE SEQUENCE</scope>
    <source>
        <strain evidence="9">CGMCC 1.7081</strain>
    </source>
</reference>
<comment type="cofactor">
    <cofactor evidence="1">
        <name>FAD</name>
        <dbReference type="ChEBI" id="CHEBI:57692"/>
    </cofactor>
</comment>
<dbReference type="InterPro" id="IPR002938">
    <property type="entry name" value="FAD-bd"/>
</dbReference>
<dbReference type="NCBIfam" id="TIGR01988">
    <property type="entry name" value="Ubi-OHases"/>
    <property type="match status" value="1"/>
</dbReference>
<dbReference type="RefSeq" id="WP_407636237.1">
    <property type="nucleotide sequence ID" value="NZ_BNAP01000002.1"/>
</dbReference>
<keyword evidence="7" id="KW-0503">Monooxygenase</keyword>
<dbReference type="InterPro" id="IPR010971">
    <property type="entry name" value="UbiH/COQ6"/>
</dbReference>
<dbReference type="PROSITE" id="PS01304">
    <property type="entry name" value="UBIH"/>
    <property type="match status" value="1"/>
</dbReference>
<dbReference type="FunFam" id="3.50.50.60:FF:000021">
    <property type="entry name" value="Ubiquinone biosynthesis monooxygenase COQ6"/>
    <property type="match status" value="1"/>
</dbReference>
<evidence type="ECO:0000256" key="6">
    <source>
        <dbReference type="ARBA" id="ARBA00023002"/>
    </source>
</evidence>
<dbReference type="GO" id="GO:0016705">
    <property type="term" value="F:oxidoreductase activity, acting on paired donors, with incorporation or reduction of molecular oxygen"/>
    <property type="evidence" value="ECO:0007669"/>
    <property type="project" value="InterPro"/>
</dbReference>
<dbReference type="InterPro" id="IPR018168">
    <property type="entry name" value="Ubi_Hdrlase_CS"/>
</dbReference>
<comment type="similarity">
    <text evidence="3">Belongs to the UbiH/COQ6 family.</text>
</comment>
<dbReference type="Gene3D" id="3.50.50.60">
    <property type="entry name" value="FAD/NAD(P)-binding domain"/>
    <property type="match status" value="2"/>
</dbReference>
<dbReference type="PRINTS" id="PR00420">
    <property type="entry name" value="RNGMNOXGNASE"/>
</dbReference>
<dbReference type="GO" id="GO:0006744">
    <property type="term" value="P:ubiquinone biosynthetic process"/>
    <property type="evidence" value="ECO:0007669"/>
    <property type="project" value="UniProtKB-UniPathway"/>
</dbReference>
<gene>
    <name evidence="9" type="ORF">GCM10010961_09150</name>
</gene>
<organism evidence="9 10">
    <name type="scientific">Pseudodonghicola xiamenensis</name>
    <dbReference type="NCBI Taxonomy" id="337702"/>
    <lineage>
        <taxon>Bacteria</taxon>
        <taxon>Pseudomonadati</taxon>
        <taxon>Pseudomonadota</taxon>
        <taxon>Alphaproteobacteria</taxon>
        <taxon>Rhodobacterales</taxon>
        <taxon>Paracoccaceae</taxon>
        <taxon>Pseudodonghicola</taxon>
    </lineage>
</organism>
<reference evidence="9" key="2">
    <citation type="submission" date="2020-09" db="EMBL/GenBank/DDBJ databases">
        <authorList>
            <person name="Sun Q."/>
            <person name="Zhou Y."/>
        </authorList>
    </citation>
    <scope>NUCLEOTIDE SEQUENCE</scope>
    <source>
        <strain evidence="9">CGMCC 1.7081</strain>
    </source>
</reference>
<evidence type="ECO:0000256" key="5">
    <source>
        <dbReference type="ARBA" id="ARBA00022827"/>
    </source>
</evidence>
<evidence type="ECO:0000256" key="3">
    <source>
        <dbReference type="ARBA" id="ARBA00005349"/>
    </source>
</evidence>
<dbReference type="GO" id="GO:0110142">
    <property type="term" value="C:ubiquinone biosynthesis complex"/>
    <property type="evidence" value="ECO:0007669"/>
    <property type="project" value="UniProtKB-ARBA"/>
</dbReference>
<dbReference type="PANTHER" id="PTHR43876:SF7">
    <property type="entry name" value="UBIQUINONE BIOSYNTHESIS MONOOXYGENASE COQ6, MITOCHONDRIAL"/>
    <property type="match status" value="1"/>
</dbReference>
<comment type="caution">
    <text evidence="9">The sequence shown here is derived from an EMBL/GenBank/DDBJ whole genome shotgun (WGS) entry which is preliminary data.</text>
</comment>
<evidence type="ECO:0000256" key="1">
    <source>
        <dbReference type="ARBA" id="ARBA00001974"/>
    </source>
</evidence>
<keyword evidence="5" id="KW-0274">FAD</keyword>
<keyword evidence="6" id="KW-0560">Oxidoreductase</keyword>
<accession>A0A8J3H5Y8</accession>
<dbReference type="AlphaFoldDB" id="A0A8J3H5Y8"/>
<proteinExistence type="inferred from homology"/>
<evidence type="ECO:0000259" key="8">
    <source>
        <dbReference type="Pfam" id="PF01494"/>
    </source>
</evidence>
<evidence type="ECO:0000256" key="2">
    <source>
        <dbReference type="ARBA" id="ARBA00004749"/>
    </source>
</evidence>
<comment type="pathway">
    <text evidence="2">Cofactor biosynthesis; ubiquinone biosynthesis.</text>
</comment>